<feature type="domain" description="XdhC Rossmann" evidence="2">
    <location>
        <begin position="179"/>
        <end position="318"/>
    </location>
</feature>
<evidence type="ECO:0000259" key="2">
    <source>
        <dbReference type="Pfam" id="PF13478"/>
    </source>
</evidence>
<gene>
    <name evidence="3" type="ORF">DPRO_1032</name>
</gene>
<sequence length="330" mass="35617">MRTVFEEILTALERGQAVTRIAVVKSSGSTPRAAGASMAVFEDGSITGTIGGGSVEHASYMAAKKLAPGQTTIREFDLTPNDAASIGMVCGGSMTVLLDSLLPTEENVQFVQKIVDQFSSPETRLLVTTLATNGTVTQREVLPVNDDTNNAITEPFVRCNEQKTTYFEPLLAPETVHFIGGGHVTQATAKLAAFTGFRVIVVDDREEFANSERFPDATEIRVAASLKDCLPTQLGPKDYVVIMTRGHLHDRDVLAQALNTNAGYVGMIGSKKKRSATYESLLKDGFTQAALNQVHCPIGLSIGADTPEEIAISIMAELIMMRKKDRHNLQ</sequence>
<dbReference type="RefSeq" id="WP_097011089.1">
    <property type="nucleotide sequence ID" value="NZ_LT907975.1"/>
</dbReference>
<dbReference type="Pfam" id="PF02625">
    <property type="entry name" value="XdhC_CoxI"/>
    <property type="match status" value="1"/>
</dbReference>
<dbReference type="SUPFAM" id="SSF51735">
    <property type="entry name" value="NAD(P)-binding Rossmann-fold domains"/>
    <property type="match status" value="1"/>
</dbReference>
<protein>
    <submittedName>
        <fullName evidence="3">Xanthine dehydrogenase accessory factor</fullName>
    </submittedName>
</protein>
<dbReference type="EMBL" id="LT907975">
    <property type="protein sequence ID" value="SOB57919.1"/>
    <property type="molecule type" value="Genomic_DNA"/>
</dbReference>
<dbReference type="PANTHER" id="PTHR30388:SF6">
    <property type="entry name" value="XANTHINE DEHYDROGENASE SUBUNIT A-RELATED"/>
    <property type="match status" value="1"/>
</dbReference>
<dbReference type="Pfam" id="PF13478">
    <property type="entry name" value="XdhC_C"/>
    <property type="match status" value="1"/>
</dbReference>
<dbReference type="PANTHER" id="PTHR30388">
    <property type="entry name" value="ALDEHYDE OXIDOREDUCTASE MOLYBDENUM COFACTOR ASSEMBLY PROTEIN"/>
    <property type="match status" value="1"/>
</dbReference>
<evidence type="ECO:0000313" key="4">
    <source>
        <dbReference type="Proteomes" id="UP000219215"/>
    </source>
</evidence>
<dbReference type="Gene3D" id="3.40.50.720">
    <property type="entry name" value="NAD(P)-binding Rossmann-like Domain"/>
    <property type="match status" value="1"/>
</dbReference>
<dbReference type="InterPro" id="IPR052698">
    <property type="entry name" value="MoCofactor_Util/Proc"/>
</dbReference>
<dbReference type="NCBIfam" id="NF045664">
    <property type="entry name" value="XdhC_rel_AOR"/>
    <property type="match status" value="1"/>
</dbReference>
<proteinExistence type="predicted"/>
<organism evidence="3 4">
    <name type="scientific">Pseudodesulfovibrio profundus</name>
    <dbReference type="NCBI Taxonomy" id="57320"/>
    <lineage>
        <taxon>Bacteria</taxon>
        <taxon>Pseudomonadati</taxon>
        <taxon>Thermodesulfobacteriota</taxon>
        <taxon>Desulfovibrionia</taxon>
        <taxon>Desulfovibrionales</taxon>
        <taxon>Desulfovibrionaceae</taxon>
    </lineage>
</organism>
<accession>A0A2C8F715</accession>
<dbReference type="KEGG" id="pprf:DPRO_1032"/>
<dbReference type="InterPro" id="IPR036291">
    <property type="entry name" value="NAD(P)-bd_dom_sf"/>
</dbReference>
<feature type="domain" description="XdhC- CoxI" evidence="1">
    <location>
        <begin position="12"/>
        <end position="77"/>
    </location>
</feature>
<evidence type="ECO:0000259" key="1">
    <source>
        <dbReference type="Pfam" id="PF02625"/>
    </source>
</evidence>
<reference evidence="4" key="1">
    <citation type="submission" date="2017-09" db="EMBL/GenBank/DDBJ databases">
        <authorList>
            <person name="Regsiter A."/>
            <person name="William W."/>
        </authorList>
    </citation>
    <scope>NUCLEOTIDE SEQUENCE [LARGE SCALE GENOMIC DNA]</scope>
    <source>
        <strain evidence="4">500-1</strain>
    </source>
</reference>
<dbReference type="InterPro" id="IPR027051">
    <property type="entry name" value="XdhC_Rossmann_dom"/>
</dbReference>
<name>A0A2C8F715_9BACT</name>
<dbReference type="InterPro" id="IPR003777">
    <property type="entry name" value="XdhC_CoxI"/>
</dbReference>
<keyword evidence="4" id="KW-1185">Reference proteome</keyword>
<evidence type="ECO:0000313" key="3">
    <source>
        <dbReference type="EMBL" id="SOB57919.1"/>
    </source>
</evidence>
<dbReference type="OrthoDB" id="9815497at2"/>
<dbReference type="AlphaFoldDB" id="A0A2C8F715"/>
<dbReference type="Proteomes" id="UP000219215">
    <property type="component" value="Chromosome DPRO"/>
</dbReference>